<organism evidence="2 3">
    <name type="scientific">Paracoccus contaminans</name>
    <dbReference type="NCBI Taxonomy" id="1945662"/>
    <lineage>
        <taxon>Bacteria</taxon>
        <taxon>Pseudomonadati</taxon>
        <taxon>Pseudomonadota</taxon>
        <taxon>Alphaproteobacteria</taxon>
        <taxon>Rhodobacterales</taxon>
        <taxon>Paracoccaceae</taxon>
        <taxon>Paracoccus</taxon>
    </lineage>
</organism>
<name>A0A1W6CZN6_9RHOB</name>
<dbReference type="EMBL" id="CP020612">
    <property type="protein sequence ID" value="ARJ70316.1"/>
    <property type="molecule type" value="Genomic_DNA"/>
</dbReference>
<accession>A0A1W6CZN6</accession>
<protein>
    <submittedName>
        <fullName evidence="2">Uncharacterized protein</fullName>
    </submittedName>
</protein>
<dbReference type="KEGG" id="pcon:B0A89_12460"/>
<feature type="compositionally biased region" description="Low complexity" evidence="1">
    <location>
        <begin position="130"/>
        <end position="145"/>
    </location>
</feature>
<feature type="compositionally biased region" description="Polar residues" evidence="1">
    <location>
        <begin position="115"/>
        <end position="127"/>
    </location>
</feature>
<evidence type="ECO:0000256" key="1">
    <source>
        <dbReference type="SAM" id="MobiDB-lite"/>
    </source>
</evidence>
<dbReference type="STRING" id="1945662.B0A89_12460"/>
<dbReference type="OrthoDB" id="7585945at2"/>
<gene>
    <name evidence="2" type="ORF">B0A89_12460</name>
</gene>
<evidence type="ECO:0000313" key="3">
    <source>
        <dbReference type="Proteomes" id="UP000193017"/>
    </source>
</evidence>
<reference evidence="2 3" key="1">
    <citation type="submission" date="2017-03" db="EMBL/GenBank/DDBJ databases">
        <title>Genome sequence of Paracoccus contaminans isolated from a water microcosm.</title>
        <authorList>
            <person name="Aurass P."/>
            <person name="Karste S."/>
            <person name="Trost E."/>
            <person name="Glaeser S.P."/>
            <person name="Kaempfer P."/>
            <person name="Flieger A."/>
        </authorList>
    </citation>
    <scope>NUCLEOTIDE SEQUENCE [LARGE SCALE GENOMIC DNA]</scope>
    <source>
        <strain evidence="3">RKI 16-01929T\LMG 29738T\CCM 8701T\CIP 111112T</strain>
    </source>
</reference>
<dbReference type="Proteomes" id="UP000193017">
    <property type="component" value="Chromosome"/>
</dbReference>
<proteinExistence type="predicted"/>
<dbReference type="RefSeq" id="WP_036705417.1">
    <property type="nucleotide sequence ID" value="NZ_CP020612.1"/>
</dbReference>
<feature type="region of interest" description="Disordered" evidence="1">
    <location>
        <begin position="114"/>
        <end position="151"/>
    </location>
</feature>
<evidence type="ECO:0000313" key="2">
    <source>
        <dbReference type="EMBL" id="ARJ70316.1"/>
    </source>
</evidence>
<dbReference type="AlphaFoldDB" id="A0A1W6CZN6"/>
<sequence length="151" mass="15974">MIRLDLSSEPKWLDLGHGLRLHVLPITTAIMVAARNDPAVEALPEEASREEQALVMAKAVARRVVTGWEGVGDASGSPVPVSPEGIDALLDIWPIFEAFQTRCLAPHLMLEQEKNASAPSQTGTSAGATPIAKPASPARAAGPRARTARRA</sequence>
<keyword evidence="3" id="KW-1185">Reference proteome</keyword>